<feature type="domain" description="E3 UFM1-protein ligase 1-like N-terminal" evidence="8">
    <location>
        <begin position="8"/>
        <end position="284"/>
    </location>
</feature>
<protein>
    <recommendedName>
        <fullName evidence="3">E3 UFM1-protein ligase 1 homolog</fullName>
    </recommendedName>
    <alternativeName>
        <fullName evidence="6">E3 UFM1-protein transferase 1 homolog</fullName>
    </alternativeName>
</protein>
<dbReference type="Pfam" id="PF23659">
    <property type="entry name" value="UFL1"/>
    <property type="match status" value="1"/>
</dbReference>
<dbReference type="GO" id="GO:0034976">
    <property type="term" value="P:response to endoplasmic reticulum stress"/>
    <property type="evidence" value="ECO:0007669"/>
    <property type="project" value="TreeGrafter"/>
</dbReference>
<evidence type="ECO:0000256" key="3">
    <source>
        <dbReference type="ARBA" id="ARBA00014160"/>
    </source>
</evidence>
<gene>
    <name evidence="11" type="ORF">L798_05369</name>
</gene>
<keyword evidence="5" id="KW-0833">Ubl conjugation pathway</keyword>
<feature type="region of interest" description="Disordered" evidence="7">
    <location>
        <begin position="408"/>
        <end position="478"/>
    </location>
</feature>
<dbReference type="OMA" id="CILHASG"/>
<feature type="domain" description="E3 UFM1-protein ligase 1-like" evidence="9">
    <location>
        <begin position="552"/>
        <end position="674"/>
    </location>
</feature>
<dbReference type="Proteomes" id="UP000027135">
    <property type="component" value="Unassembled WGS sequence"/>
</dbReference>
<organism evidence="11 12">
    <name type="scientific">Zootermopsis nevadensis</name>
    <name type="common">Dampwood termite</name>
    <dbReference type="NCBI Taxonomy" id="136037"/>
    <lineage>
        <taxon>Eukaryota</taxon>
        <taxon>Metazoa</taxon>
        <taxon>Ecdysozoa</taxon>
        <taxon>Arthropoda</taxon>
        <taxon>Hexapoda</taxon>
        <taxon>Insecta</taxon>
        <taxon>Pterygota</taxon>
        <taxon>Neoptera</taxon>
        <taxon>Polyneoptera</taxon>
        <taxon>Dictyoptera</taxon>
        <taxon>Blattodea</taxon>
        <taxon>Blattoidea</taxon>
        <taxon>Termitoidae</taxon>
        <taxon>Termopsidae</taxon>
        <taxon>Zootermopsis</taxon>
    </lineage>
</organism>
<dbReference type="GO" id="GO:1990592">
    <property type="term" value="P:protein K69-linked ufmylation"/>
    <property type="evidence" value="ECO:0007669"/>
    <property type="project" value="TreeGrafter"/>
</dbReference>
<evidence type="ECO:0000256" key="6">
    <source>
        <dbReference type="ARBA" id="ARBA00030452"/>
    </source>
</evidence>
<dbReference type="GO" id="GO:0061666">
    <property type="term" value="F:UFM1 ligase activity"/>
    <property type="evidence" value="ECO:0007669"/>
    <property type="project" value="InterPro"/>
</dbReference>
<evidence type="ECO:0000259" key="8">
    <source>
        <dbReference type="Pfam" id="PF09743"/>
    </source>
</evidence>
<dbReference type="PANTHER" id="PTHR31057">
    <property type="entry name" value="E3 UFM1-PROTEIN LIGASE 1"/>
    <property type="match status" value="1"/>
</dbReference>
<evidence type="ECO:0000256" key="1">
    <source>
        <dbReference type="ARBA" id="ARBA00003950"/>
    </source>
</evidence>
<comment type="similarity">
    <text evidence="2">Belongs to the UFL1 family.</text>
</comment>
<dbReference type="GO" id="GO:0005789">
    <property type="term" value="C:endoplasmic reticulum membrane"/>
    <property type="evidence" value="ECO:0007669"/>
    <property type="project" value="TreeGrafter"/>
</dbReference>
<dbReference type="InterPro" id="IPR056579">
    <property type="entry name" value="Ufl1_N"/>
</dbReference>
<dbReference type="InParanoid" id="A0A067RHQ6"/>
<sequence>MTAVEWDEVKRLAADFQRAQLTSTVQRLSERNCIEIVTKLLDLKLLEVVFTTDGKEYVTPQQLTREIRDELYVHGGRINLVDLVKLLSVDLNQISARAAEIERTDQNCSLVLGQLIDKTYVSRIAEEVNERLLQQGQVTISDLTRQYDLPSDFLQTVVEKQLGKTIHGKQDKTDPQVFFTESYVARNQACVRGALAAALRPISVATLLSQCGVEERLFYSIIGNLMETKQVAGVITGKQQSGSSMYIPSIYSRSQNEWVNSFYKQNGYLEYDALVRLGIQDHQLFVRRHFPNEKLLLLPTCALGPQVLDQVEAAVEEAVATGSMVNIMPLLPSFFEPEDAKEILTEVLKNSKNKYTSQNVHVFCSTVVLTEQFIQKLTKPFDAIIQKKAEEVVSSGAYLLAQAESKVQNNRGLAEQDESSTKSDRREERRKKATGGKGGGGTQGRETKTKSTKKKYLRGKAAAGDDSDEETASSGKTSKSSVNKLELLSFAEIKGVLTADELLQEEGDDLAELIVEIANHIHPLLNMSGLVAAEVIFESTMATTAQNRRKTHSELQDKLNAMFTNVRLFEKGIKQFSDKNVEQPLAKYLIKTLCTEMTNEIFSYVAQENMIQYDEAKELSPEVRMKILNDLPNESKEPLLKLHKSLNTNSVEEVLNCVEGALGPGICDMILRKPDKKKERSQLLTHRQALLEQLTSSEDPALVLHLASLVLFQAVTQTMLHASGRFVSNILTYLQSHLTAEIFKTMQQYHDLVLKLLTSGADDDHRSHIVNALQEGMLAIKEIATSFKKHSSTEKSQQQSE</sequence>
<dbReference type="Pfam" id="PF25041">
    <property type="entry name" value="UFL1_C"/>
    <property type="match status" value="1"/>
</dbReference>
<evidence type="ECO:0000259" key="10">
    <source>
        <dbReference type="Pfam" id="PF25041"/>
    </source>
</evidence>
<dbReference type="eggNOG" id="KOG2235">
    <property type="taxonomic scope" value="Eukaryota"/>
</dbReference>
<evidence type="ECO:0000256" key="5">
    <source>
        <dbReference type="ARBA" id="ARBA00022786"/>
    </source>
</evidence>
<dbReference type="Pfam" id="PF25870">
    <property type="entry name" value="WHD_UFL1_5th"/>
    <property type="match status" value="1"/>
</dbReference>
<evidence type="ECO:0000256" key="2">
    <source>
        <dbReference type="ARBA" id="ARBA00010789"/>
    </source>
</evidence>
<dbReference type="OrthoDB" id="10258297at2759"/>
<keyword evidence="4" id="KW-0808">Transferase</keyword>
<dbReference type="GO" id="GO:0032434">
    <property type="term" value="P:regulation of proteasomal ubiquitin-dependent protein catabolic process"/>
    <property type="evidence" value="ECO:0007669"/>
    <property type="project" value="TreeGrafter"/>
</dbReference>
<dbReference type="InterPro" id="IPR056761">
    <property type="entry name" value="Ufl1-like_C"/>
</dbReference>
<feature type="domain" description="E3 UFM1-protein ligase-like C-terminal" evidence="10">
    <location>
        <begin position="679"/>
        <end position="782"/>
    </location>
</feature>
<dbReference type="STRING" id="136037.A0A067RHQ6"/>
<evidence type="ECO:0000259" key="9">
    <source>
        <dbReference type="Pfam" id="PF23659"/>
    </source>
</evidence>
<comment type="function">
    <text evidence="1">E3 UFM1-protein ligase that mediates ufmylation of target proteins.</text>
</comment>
<dbReference type="InterPro" id="IPR056580">
    <property type="entry name" value="Ufl1_dom"/>
</dbReference>
<evidence type="ECO:0000256" key="7">
    <source>
        <dbReference type="SAM" id="MobiDB-lite"/>
    </source>
</evidence>
<dbReference type="EMBL" id="KK852463">
    <property type="protein sequence ID" value="KDR23401.1"/>
    <property type="molecule type" value="Genomic_DNA"/>
</dbReference>
<dbReference type="FunCoup" id="A0A067RHQ6">
    <property type="interactions" value="2234"/>
</dbReference>
<dbReference type="InterPro" id="IPR018611">
    <property type="entry name" value="Ufl1"/>
</dbReference>
<evidence type="ECO:0000313" key="11">
    <source>
        <dbReference type="EMBL" id="KDR23401.1"/>
    </source>
</evidence>
<dbReference type="AlphaFoldDB" id="A0A067RHQ6"/>
<name>A0A067RHQ6_ZOONE</name>
<reference evidence="11 12" key="1">
    <citation type="journal article" date="2014" name="Nat. Commun.">
        <title>Molecular traces of alternative social organization in a termite genome.</title>
        <authorList>
            <person name="Terrapon N."/>
            <person name="Li C."/>
            <person name="Robertson H.M."/>
            <person name="Ji L."/>
            <person name="Meng X."/>
            <person name="Booth W."/>
            <person name="Chen Z."/>
            <person name="Childers C.P."/>
            <person name="Glastad K.M."/>
            <person name="Gokhale K."/>
            <person name="Gowin J."/>
            <person name="Gronenberg W."/>
            <person name="Hermansen R.A."/>
            <person name="Hu H."/>
            <person name="Hunt B.G."/>
            <person name="Huylmans A.K."/>
            <person name="Khalil S.M."/>
            <person name="Mitchell R.D."/>
            <person name="Munoz-Torres M.C."/>
            <person name="Mustard J.A."/>
            <person name="Pan H."/>
            <person name="Reese J.T."/>
            <person name="Scharf M.E."/>
            <person name="Sun F."/>
            <person name="Vogel H."/>
            <person name="Xiao J."/>
            <person name="Yang W."/>
            <person name="Yang Z."/>
            <person name="Yang Z."/>
            <person name="Zhou J."/>
            <person name="Zhu J."/>
            <person name="Brent C.S."/>
            <person name="Elsik C.G."/>
            <person name="Goodisman M.A."/>
            <person name="Liberles D.A."/>
            <person name="Roe R.M."/>
            <person name="Vargo E.L."/>
            <person name="Vilcinskas A."/>
            <person name="Wang J."/>
            <person name="Bornberg-Bauer E."/>
            <person name="Korb J."/>
            <person name="Zhang G."/>
            <person name="Liebig J."/>
        </authorList>
    </citation>
    <scope>NUCLEOTIDE SEQUENCE [LARGE SCALE GENOMIC DNA]</scope>
    <source>
        <tissue evidence="11">Whole organism</tissue>
    </source>
</reference>
<accession>A0A067RHQ6</accession>
<proteinExistence type="inferred from homology"/>
<evidence type="ECO:0000256" key="4">
    <source>
        <dbReference type="ARBA" id="ARBA00022679"/>
    </source>
</evidence>
<dbReference type="Pfam" id="PF09743">
    <property type="entry name" value="E3_UFM1_ligase"/>
    <property type="match status" value="1"/>
</dbReference>
<dbReference type="PANTHER" id="PTHR31057:SF0">
    <property type="entry name" value="E3 UFM1-PROTEIN LIGASE 1"/>
    <property type="match status" value="1"/>
</dbReference>
<evidence type="ECO:0000313" key="12">
    <source>
        <dbReference type="Proteomes" id="UP000027135"/>
    </source>
</evidence>
<keyword evidence="12" id="KW-1185">Reference proteome</keyword>